<gene>
    <name evidence="1" type="ORF">C492_10625</name>
</gene>
<reference evidence="1 2" key="1">
    <citation type="journal article" date="2014" name="PLoS Genet.">
        <title>Phylogenetically driven sequencing of extremely halophilic archaea reveals strategies for static and dynamic osmo-response.</title>
        <authorList>
            <person name="Becker E.A."/>
            <person name="Seitzer P.M."/>
            <person name="Tritt A."/>
            <person name="Larsen D."/>
            <person name="Krusor M."/>
            <person name="Yao A.I."/>
            <person name="Wu D."/>
            <person name="Madern D."/>
            <person name="Eisen J.A."/>
            <person name="Darling A.E."/>
            <person name="Facciotti M.T."/>
        </authorList>
    </citation>
    <scope>NUCLEOTIDE SEQUENCE [LARGE SCALE GENOMIC DNA]</scope>
    <source>
        <strain evidence="1 2">DSM 18795</strain>
    </source>
</reference>
<name>L9XH85_9EURY</name>
<proteinExistence type="predicted"/>
<sequence>MEDLDEISVEELHETLNSIEGKKPIQRLLVATVYKSGVTQIELPTRYQRRNSIQSKNAGDSYNQH</sequence>
<evidence type="ECO:0000313" key="1">
    <source>
        <dbReference type="EMBL" id="ELY60018.1"/>
    </source>
</evidence>
<dbReference type="AlphaFoldDB" id="L9XH85"/>
<accession>L9XH85</accession>
<dbReference type="Proteomes" id="UP000011531">
    <property type="component" value="Unassembled WGS sequence"/>
</dbReference>
<dbReference type="EMBL" id="AOIA01000094">
    <property type="protein sequence ID" value="ELY60018.1"/>
    <property type="molecule type" value="Genomic_DNA"/>
</dbReference>
<dbReference type="RefSeq" id="WP_008423135.1">
    <property type="nucleotide sequence ID" value="NZ_AOIA01000094.1"/>
</dbReference>
<evidence type="ECO:0000313" key="2">
    <source>
        <dbReference type="Proteomes" id="UP000011531"/>
    </source>
</evidence>
<keyword evidence="2" id="KW-1185">Reference proteome</keyword>
<protein>
    <submittedName>
        <fullName evidence="1">Transposase</fullName>
    </submittedName>
</protein>
<comment type="caution">
    <text evidence="1">The sequence shown here is derived from an EMBL/GenBank/DDBJ whole genome shotgun (WGS) entry which is preliminary data.</text>
</comment>
<organism evidence="1 2">
    <name type="scientific">Natronococcus jeotgali DSM 18795</name>
    <dbReference type="NCBI Taxonomy" id="1227498"/>
    <lineage>
        <taxon>Archaea</taxon>
        <taxon>Methanobacteriati</taxon>
        <taxon>Methanobacteriota</taxon>
        <taxon>Stenosarchaea group</taxon>
        <taxon>Halobacteria</taxon>
        <taxon>Halobacteriales</taxon>
        <taxon>Natrialbaceae</taxon>
        <taxon>Natronococcus</taxon>
    </lineage>
</organism>